<sequence>MITCRRTEPRRLLDHTLLTNRNAHSRDMVRATAENLCNHGQTRCVREVA</sequence>
<dbReference type="HOGENOM" id="CLU_3143439_0_0_1"/>
<organism evidence="1">
    <name type="scientific">Pyricularia oryzae (strain 70-15 / ATCC MYA-4617 / FGSC 8958)</name>
    <name type="common">Rice blast fungus</name>
    <name type="synonym">Magnaporthe oryzae</name>
    <dbReference type="NCBI Taxonomy" id="242507"/>
    <lineage>
        <taxon>Eukaryota</taxon>
        <taxon>Fungi</taxon>
        <taxon>Dikarya</taxon>
        <taxon>Ascomycota</taxon>
        <taxon>Pezizomycotina</taxon>
        <taxon>Sordariomycetes</taxon>
        <taxon>Sordariomycetidae</taxon>
        <taxon>Magnaporthales</taxon>
        <taxon>Pyriculariaceae</taxon>
        <taxon>Pyricularia</taxon>
    </lineage>
</organism>
<dbReference type="SMR" id="G5EHS8"/>
<evidence type="ECO:0000313" key="3">
    <source>
        <dbReference type="Proteomes" id="UP000009058"/>
    </source>
</evidence>
<evidence type="ECO:0000313" key="1">
    <source>
        <dbReference type="EMBL" id="EAQ71122.1"/>
    </source>
</evidence>
<accession>G5EHS8</accession>
<name>G5EHS8_PYRO7</name>
<dbReference type="KEGG" id="mgr:MGG_17966"/>
<evidence type="ECO:0000313" key="2">
    <source>
        <dbReference type="EMBL" id="EHA46225.1"/>
    </source>
</evidence>
<protein>
    <submittedName>
        <fullName evidence="1">Uncharacterized protein</fullName>
    </submittedName>
</protein>
<proteinExistence type="predicted"/>
<dbReference type="Proteomes" id="UP000009058">
    <property type="component" value="Chromosome 7"/>
</dbReference>
<dbReference type="VEuPathDB" id="FungiDB:MGG_17966"/>
<reference evidence="2 3" key="1">
    <citation type="journal article" date="2005" name="Nature">
        <title>The genome sequence of the rice blast fungus Magnaporthe grisea.</title>
        <authorList>
            <person name="Dean R.A."/>
            <person name="Talbot N.J."/>
            <person name="Ebbole D.J."/>
            <person name="Farman M.L."/>
            <person name="Mitchell T.K."/>
            <person name="Orbach M.J."/>
            <person name="Thon M."/>
            <person name="Kulkarni R."/>
            <person name="Xu J.R."/>
            <person name="Pan H."/>
            <person name="Read N.D."/>
            <person name="Lee Y.H."/>
            <person name="Carbone I."/>
            <person name="Brown D."/>
            <person name="Oh Y.Y."/>
            <person name="Donofrio N."/>
            <person name="Jeong J.S."/>
            <person name="Soanes D.M."/>
            <person name="Djonovic S."/>
            <person name="Kolomiets E."/>
            <person name="Rehmeyer C."/>
            <person name="Li W."/>
            <person name="Harding M."/>
            <person name="Kim S."/>
            <person name="Lebrun M.H."/>
            <person name="Bohnert H."/>
            <person name="Coughlan S."/>
            <person name="Butler J."/>
            <person name="Calvo S."/>
            <person name="Ma L.J."/>
            <person name="Nicol R."/>
            <person name="Purcell S."/>
            <person name="Nusbaum C."/>
            <person name="Galagan J.E."/>
            <person name="Birren B.W."/>
        </authorList>
    </citation>
    <scope>NUCLEOTIDE SEQUENCE [LARGE SCALE GENOMIC DNA]</scope>
    <source>
        <strain evidence="2">70-15</strain>
        <strain evidence="3">70-15 / ATCC MYA-4617 / FGSC 8958</strain>
    </source>
</reference>
<gene>
    <name evidence="1" type="ORF">MGCH7_ch7g529</name>
    <name evidence="2" type="ORF">MGG_17966</name>
</gene>
<reference evidence="1" key="2">
    <citation type="submission" date="2005-01" db="EMBL/GenBank/DDBJ databases">
        <title>The sequence of Magnaporthe grisea chromosome 7.</title>
        <authorList>
            <person name="Thon M.R."/>
            <person name="Pan H."/>
            <person name="Diener A."/>
            <person name="Papalas J."/>
            <person name="Taro A."/>
            <person name="Mitchell T."/>
            <person name="Dean R.A."/>
        </authorList>
    </citation>
    <scope>NUCLEOTIDE SEQUENCE</scope>
    <source>
        <strain evidence="1">70-15</strain>
    </source>
</reference>
<keyword evidence="3" id="KW-1185">Reference proteome</keyword>
<dbReference type="EMBL" id="CM000230">
    <property type="protein sequence ID" value="EAQ71122.1"/>
    <property type="molecule type" value="Genomic_DNA"/>
</dbReference>
<dbReference type="GeneID" id="12984848"/>
<reference evidence="2" key="3">
    <citation type="submission" date="2011-05" db="EMBL/GenBank/DDBJ databases">
        <title>The Genome Sequence of Magnaporthe oryzae 70-15.</title>
        <authorList>
            <person name="Ma L.-J."/>
            <person name="Dean R.A."/>
            <person name="Gowda M."/>
            <person name="Nunes C."/>
            <person name="Young S.K."/>
            <person name="Zeng Q."/>
            <person name="Gargeya S."/>
            <person name="Fitzgerald M."/>
            <person name="Haas B."/>
            <person name="Abouelleil A."/>
            <person name="Alvarado L."/>
            <person name="Arachchi H.M."/>
            <person name="Berlin A."/>
            <person name="Brown A."/>
            <person name="Chapman S.B."/>
            <person name="Chen Z."/>
            <person name="Dunbar C."/>
            <person name="Freedman E."/>
            <person name="Gearin G."/>
            <person name="Gellesch M."/>
            <person name="Goldberg J."/>
            <person name="Griggs A."/>
            <person name="Gujja S."/>
            <person name="Heiman D."/>
            <person name="Howarth C."/>
            <person name="Larson L."/>
            <person name="Lui A."/>
            <person name="MacDonald P.J.P."/>
            <person name="Mehta T."/>
            <person name="Montmayeur A."/>
            <person name="Murphy C."/>
            <person name="Neiman D."/>
            <person name="Pearson M."/>
            <person name="Priest M."/>
            <person name="Roberts A."/>
            <person name="Saif S."/>
            <person name="Shea T."/>
            <person name="Shenoy N."/>
            <person name="Sisk P."/>
            <person name="Stolte C."/>
            <person name="Sykes S."/>
            <person name="Yandava C."/>
            <person name="Wortman J."/>
            <person name="Nusbaum C."/>
            <person name="Birren B."/>
        </authorList>
    </citation>
    <scope>NUCLEOTIDE SEQUENCE</scope>
    <source>
        <strain evidence="2">70-15</strain>
    </source>
</reference>
<dbReference type="RefSeq" id="XP_003720968.1">
    <property type="nucleotide sequence ID" value="XM_003720920.1"/>
</dbReference>
<dbReference type="AlphaFoldDB" id="G5EHS8"/>
<dbReference type="EMBL" id="CM001237">
    <property type="protein sequence ID" value="EHA46225.1"/>
    <property type="molecule type" value="Genomic_DNA"/>
</dbReference>